<evidence type="ECO:0000256" key="3">
    <source>
        <dbReference type="ARBA" id="ARBA00023163"/>
    </source>
</evidence>
<evidence type="ECO:0000313" key="5">
    <source>
        <dbReference type="EMBL" id="MSS59697.1"/>
    </source>
</evidence>
<dbReference type="SUPFAM" id="SSF100950">
    <property type="entry name" value="NagB/RpiA/CoA transferase-like"/>
    <property type="match status" value="1"/>
</dbReference>
<dbReference type="Gene3D" id="1.10.10.10">
    <property type="entry name" value="Winged helix-like DNA-binding domain superfamily/Winged helix DNA-binding domain"/>
    <property type="match status" value="1"/>
</dbReference>
<dbReference type="AlphaFoldDB" id="A0A7X2NUB7"/>
<dbReference type="Pfam" id="PF00455">
    <property type="entry name" value="DeoRC"/>
    <property type="match status" value="1"/>
</dbReference>
<keyword evidence="6" id="KW-1185">Reference proteome</keyword>
<proteinExistence type="predicted"/>
<organism evidence="5 6">
    <name type="scientific">Stecheria intestinalis</name>
    <dbReference type="NCBI Taxonomy" id="2606630"/>
    <lineage>
        <taxon>Bacteria</taxon>
        <taxon>Bacillati</taxon>
        <taxon>Bacillota</taxon>
        <taxon>Erysipelotrichia</taxon>
        <taxon>Erysipelotrichales</taxon>
        <taxon>Erysipelotrichaceae</taxon>
        <taxon>Stecheria</taxon>
    </lineage>
</organism>
<dbReference type="Proteomes" id="UP000461880">
    <property type="component" value="Unassembled WGS sequence"/>
</dbReference>
<dbReference type="GO" id="GO:0003677">
    <property type="term" value="F:DNA binding"/>
    <property type="evidence" value="ECO:0007669"/>
    <property type="project" value="UniProtKB-KW"/>
</dbReference>
<dbReference type="PROSITE" id="PS00894">
    <property type="entry name" value="HTH_DEOR_1"/>
    <property type="match status" value="1"/>
</dbReference>
<evidence type="ECO:0000313" key="6">
    <source>
        <dbReference type="Proteomes" id="UP000461880"/>
    </source>
</evidence>
<dbReference type="InterPro" id="IPR036388">
    <property type="entry name" value="WH-like_DNA-bd_sf"/>
</dbReference>
<protein>
    <submittedName>
        <fullName evidence="5">DeoR/GlpR transcriptional regulator</fullName>
    </submittedName>
</protein>
<dbReference type="PROSITE" id="PS51000">
    <property type="entry name" value="HTH_DEOR_2"/>
    <property type="match status" value="1"/>
</dbReference>
<dbReference type="InterPro" id="IPR037171">
    <property type="entry name" value="NagB/RpiA_transferase-like"/>
</dbReference>
<keyword evidence="1" id="KW-0805">Transcription regulation</keyword>
<dbReference type="SMART" id="SM01134">
    <property type="entry name" value="DeoRC"/>
    <property type="match status" value="1"/>
</dbReference>
<dbReference type="PANTHER" id="PTHR30363">
    <property type="entry name" value="HTH-TYPE TRANSCRIPTIONAL REGULATOR SRLR-RELATED"/>
    <property type="match status" value="1"/>
</dbReference>
<dbReference type="InterPro" id="IPR050313">
    <property type="entry name" value="Carb_Metab_HTH_regulators"/>
</dbReference>
<dbReference type="InterPro" id="IPR036390">
    <property type="entry name" value="WH_DNA-bd_sf"/>
</dbReference>
<dbReference type="InterPro" id="IPR018356">
    <property type="entry name" value="Tscrpt_reg_HTH_DeoR_CS"/>
</dbReference>
<dbReference type="InterPro" id="IPR001034">
    <property type="entry name" value="DeoR_HTH"/>
</dbReference>
<dbReference type="SMART" id="SM00420">
    <property type="entry name" value="HTH_DEOR"/>
    <property type="match status" value="1"/>
</dbReference>
<dbReference type="GO" id="GO:0003700">
    <property type="term" value="F:DNA-binding transcription factor activity"/>
    <property type="evidence" value="ECO:0007669"/>
    <property type="project" value="InterPro"/>
</dbReference>
<feature type="domain" description="HTH deoR-type" evidence="4">
    <location>
        <begin position="8"/>
        <end position="63"/>
    </location>
</feature>
<keyword evidence="2" id="KW-0238">DNA-binding</keyword>
<sequence length="269" mass="30013">MKVKYEIVQKRRDDIMLLIQKLGTVSVEQLSKEFSTSDVTIRRDLQYWESKGAIQRTRGGARLIQRMVNVPDVNYNNDRYLHAIAKYAALFVEDGDTIFINTSYTALLMIHYIRYKSCTVITNNAAATQIQHDDHVKIVLTGGELNTPKKSMVGDFALSNIRKVLANKCFLGCSGITAEDGITTAIMAETTINEMMLQQTTGKRCVVCDHTKVGLKHSFITGSLANVDTVITDIAADKTEISKIESKNVEVVCLEPLLVVPQEDTNIFC</sequence>
<dbReference type="RefSeq" id="WP_105304683.1">
    <property type="nucleotide sequence ID" value="NZ_VUMN01000044.1"/>
</dbReference>
<accession>A0A7X2NUB7</accession>
<dbReference type="PANTHER" id="PTHR30363:SF44">
    <property type="entry name" value="AGA OPERON TRANSCRIPTIONAL REPRESSOR-RELATED"/>
    <property type="match status" value="1"/>
</dbReference>
<dbReference type="InterPro" id="IPR014036">
    <property type="entry name" value="DeoR-like_C"/>
</dbReference>
<dbReference type="EMBL" id="VUMN01000044">
    <property type="protein sequence ID" value="MSS59697.1"/>
    <property type="molecule type" value="Genomic_DNA"/>
</dbReference>
<evidence type="ECO:0000256" key="1">
    <source>
        <dbReference type="ARBA" id="ARBA00023015"/>
    </source>
</evidence>
<comment type="caution">
    <text evidence="5">The sequence shown here is derived from an EMBL/GenBank/DDBJ whole genome shotgun (WGS) entry which is preliminary data.</text>
</comment>
<reference evidence="5 6" key="1">
    <citation type="submission" date="2019-08" db="EMBL/GenBank/DDBJ databases">
        <title>In-depth cultivation of the pig gut microbiome towards novel bacterial diversity and tailored functional studies.</title>
        <authorList>
            <person name="Wylensek D."/>
            <person name="Hitch T.C.A."/>
            <person name="Clavel T."/>
        </authorList>
    </citation>
    <scope>NUCLEOTIDE SEQUENCE [LARGE SCALE GENOMIC DNA]</scope>
    <source>
        <strain evidence="5 6">Oil+RF-744-GAM-WT-6</strain>
    </source>
</reference>
<evidence type="ECO:0000256" key="2">
    <source>
        <dbReference type="ARBA" id="ARBA00023125"/>
    </source>
</evidence>
<evidence type="ECO:0000259" key="4">
    <source>
        <dbReference type="PROSITE" id="PS51000"/>
    </source>
</evidence>
<dbReference type="Pfam" id="PF08220">
    <property type="entry name" value="HTH_DeoR"/>
    <property type="match status" value="1"/>
</dbReference>
<gene>
    <name evidence="5" type="ORF">FYJ51_12415</name>
</gene>
<name>A0A7X2NUB7_9FIRM</name>
<dbReference type="SUPFAM" id="SSF46785">
    <property type="entry name" value="Winged helix' DNA-binding domain"/>
    <property type="match status" value="1"/>
</dbReference>
<keyword evidence="3" id="KW-0804">Transcription</keyword>
<dbReference type="PRINTS" id="PR00037">
    <property type="entry name" value="HTHLACR"/>
</dbReference>